<evidence type="ECO:0000313" key="2">
    <source>
        <dbReference type="Proteomes" id="UP000789572"/>
    </source>
</evidence>
<comment type="caution">
    <text evidence="1">The sequence shown here is derived from an EMBL/GenBank/DDBJ whole genome shotgun (WGS) entry which is preliminary data.</text>
</comment>
<name>A0A9N9ELY9_9GLOM</name>
<accession>A0A9N9ELY9</accession>
<dbReference type="Proteomes" id="UP000789572">
    <property type="component" value="Unassembled WGS sequence"/>
</dbReference>
<evidence type="ECO:0000313" key="1">
    <source>
        <dbReference type="EMBL" id="CAG8677066.1"/>
    </source>
</evidence>
<reference evidence="1" key="1">
    <citation type="submission" date="2021-06" db="EMBL/GenBank/DDBJ databases">
        <authorList>
            <person name="Kallberg Y."/>
            <person name="Tangrot J."/>
            <person name="Rosling A."/>
        </authorList>
    </citation>
    <scope>NUCLEOTIDE SEQUENCE</scope>
    <source>
        <strain evidence="1">IA702</strain>
    </source>
</reference>
<sequence>AIVGIMRAVGPCHVQDWPSVPLLFAWTFPALIARMIKGRTLGKNPAE</sequence>
<organism evidence="1 2">
    <name type="scientific">Paraglomus occultum</name>
    <dbReference type="NCBI Taxonomy" id="144539"/>
    <lineage>
        <taxon>Eukaryota</taxon>
        <taxon>Fungi</taxon>
        <taxon>Fungi incertae sedis</taxon>
        <taxon>Mucoromycota</taxon>
        <taxon>Glomeromycotina</taxon>
        <taxon>Glomeromycetes</taxon>
        <taxon>Paraglomerales</taxon>
        <taxon>Paraglomeraceae</taxon>
        <taxon>Paraglomus</taxon>
    </lineage>
</organism>
<dbReference type="AlphaFoldDB" id="A0A9N9ELY9"/>
<dbReference type="OrthoDB" id="10331767at2759"/>
<dbReference type="EMBL" id="CAJVPJ010007685">
    <property type="protein sequence ID" value="CAG8677066.1"/>
    <property type="molecule type" value="Genomic_DNA"/>
</dbReference>
<protein>
    <submittedName>
        <fullName evidence="1">3769_t:CDS:1</fullName>
    </submittedName>
</protein>
<keyword evidence="2" id="KW-1185">Reference proteome</keyword>
<feature type="non-terminal residue" evidence="1">
    <location>
        <position position="1"/>
    </location>
</feature>
<gene>
    <name evidence="1" type="ORF">POCULU_LOCUS11291</name>
</gene>
<feature type="non-terminal residue" evidence="1">
    <location>
        <position position="47"/>
    </location>
</feature>
<proteinExistence type="predicted"/>